<feature type="compositionally biased region" description="Basic and acidic residues" evidence="1">
    <location>
        <begin position="58"/>
        <end position="71"/>
    </location>
</feature>
<organism evidence="2 3">
    <name type="scientific">Baekduia soli</name>
    <dbReference type="NCBI Taxonomy" id="496014"/>
    <lineage>
        <taxon>Bacteria</taxon>
        <taxon>Bacillati</taxon>
        <taxon>Actinomycetota</taxon>
        <taxon>Thermoleophilia</taxon>
        <taxon>Solirubrobacterales</taxon>
        <taxon>Baekduiaceae</taxon>
        <taxon>Baekduia</taxon>
    </lineage>
</organism>
<dbReference type="EMBL" id="CP042430">
    <property type="protein sequence ID" value="QEC50242.1"/>
    <property type="molecule type" value="Genomic_DNA"/>
</dbReference>
<keyword evidence="3" id="KW-1185">Reference proteome</keyword>
<dbReference type="AlphaFoldDB" id="A0A5B8UC66"/>
<proteinExistence type="predicted"/>
<gene>
    <name evidence="2" type="ORF">FSW04_23420</name>
</gene>
<name>A0A5B8UC66_9ACTN</name>
<evidence type="ECO:0000313" key="3">
    <source>
        <dbReference type="Proteomes" id="UP000321805"/>
    </source>
</evidence>
<evidence type="ECO:0000313" key="2">
    <source>
        <dbReference type="EMBL" id="QEC50242.1"/>
    </source>
</evidence>
<dbReference type="KEGG" id="bsol:FSW04_23420"/>
<sequence>MPLVLREGTVAERAAREALMFRSSTHSPGYADLCARTGLVAVGEADTRFGPAPRVRRVHEGPAPRVDRGSR</sequence>
<dbReference type="RefSeq" id="WP_146922673.1">
    <property type="nucleotide sequence ID" value="NZ_CP042430.1"/>
</dbReference>
<feature type="region of interest" description="Disordered" evidence="1">
    <location>
        <begin position="52"/>
        <end position="71"/>
    </location>
</feature>
<accession>A0A5B8UC66</accession>
<evidence type="ECO:0000256" key="1">
    <source>
        <dbReference type="SAM" id="MobiDB-lite"/>
    </source>
</evidence>
<reference evidence="2 3" key="1">
    <citation type="journal article" date="2018" name="J. Microbiol.">
        <title>Baekduia soli gen. nov., sp. nov., a novel bacterium isolated from the soil of Baekdu Mountain and proposal of a novel family name, Baekduiaceae fam. nov.</title>
        <authorList>
            <person name="An D.S."/>
            <person name="Siddiqi M.Z."/>
            <person name="Kim K.H."/>
            <person name="Yu H.S."/>
            <person name="Im W.T."/>
        </authorList>
    </citation>
    <scope>NUCLEOTIDE SEQUENCE [LARGE SCALE GENOMIC DNA]</scope>
    <source>
        <strain evidence="2 3">BR7-21</strain>
    </source>
</reference>
<protein>
    <submittedName>
        <fullName evidence="2">Uncharacterized protein</fullName>
    </submittedName>
</protein>
<dbReference type="Proteomes" id="UP000321805">
    <property type="component" value="Chromosome"/>
</dbReference>